<protein>
    <recommendedName>
        <fullName evidence="4">Peptidase S1 domain-containing protein</fullName>
    </recommendedName>
</protein>
<dbReference type="Gramene" id="PNW82937">
    <property type="protein sequence ID" value="PNW82937"/>
    <property type="gene ID" value="CHLRE_06g300300v5"/>
</dbReference>
<proteinExistence type="predicted"/>
<dbReference type="InParanoid" id="A0A2K3DR07"/>
<reference evidence="2 3" key="1">
    <citation type="journal article" date="2007" name="Science">
        <title>The Chlamydomonas genome reveals the evolution of key animal and plant functions.</title>
        <authorList>
            <person name="Merchant S.S."/>
            <person name="Prochnik S.E."/>
            <person name="Vallon O."/>
            <person name="Harris E.H."/>
            <person name="Karpowicz S.J."/>
            <person name="Witman G.B."/>
            <person name="Terry A."/>
            <person name="Salamov A."/>
            <person name="Fritz-Laylin L.K."/>
            <person name="Marechal-Drouard L."/>
            <person name="Marshall W.F."/>
            <person name="Qu L.H."/>
            <person name="Nelson D.R."/>
            <person name="Sanderfoot A.A."/>
            <person name="Spalding M.H."/>
            <person name="Kapitonov V.V."/>
            <person name="Ren Q."/>
            <person name="Ferris P."/>
            <person name="Lindquist E."/>
            <person name="Shapiro H."/>
            <person name="Lucas S.M."/>
            <person name="Grimwood J."/>
            <person name="Schmutz J."/>
            <person name="Cardol P."/>
            <person name="Cerutti H."/>
            <person name="Chanfreau G."/>
            <person name="Chen C.L."/>
            <person name="Cognat V."/>
            <person name="Croft M.T."/>
            <person name="Dent R."/>
            <person name="Dutcher S."/>
            <person name="Fernandez E."/>
            <person name="Fukuzawa H."/>
            <person name="Gonzalez-Ballester D."/>
            <person name="Gonzalez-Halphen D."/>
            <person name="Hallmann A."/>
            <person name="Hanikenne M."/>
            <person name="Hippler M."/>
            <person name="Inwood W."/>
            <person name="Jabbari K."/>
            <person name="Kalanon M."/>
            <person name="Kuras R."/>
            <person name="Lefebvre P.A."/>
            <person name="Lemaire S.D."/>
            <person name="Lobanov A.V."/>
            <person name="Lohr M."/>
            <person name="Manuell A."/>
            <person name="Meier I."/>
            <person name="Mets L."/>
            <person name="Mittag M."/>
            <person name="Mittelmeier T."/>
            <person name="Moroney J.V."/>
            <person name="Moseley J."/>
            <person name="Napoli C."/>
            <person name="Nedelcu A.M."/>
            <person name="Niyogi K."/>
            <person name="Novoselov S.V."/>
            <person name="Paulsen I.T."/>
            <person name="Pazour G."/>
            <person name="Purton S."/>
            <person name="Ral J.P."/>
            <person name="Riano-Pachon D.M."/>
            <person name="Riekhof W."/>
            <person name="Rymarquis L."/>
            <person name="Schroda M."/>
            <person name="Stern D."/>
            <person name="Umen J."/>
            <person name="Willows R."/>
            <person name="Wilson N."/>
            <person name="Zimmer S.L."/>
            <person name="Allmer J."/>
            <person name="Balk J."/>
            <person name="Bisova K."/>
            <person name="Chen C.J."/>
            <person name="Elias M."/>
            <person name="Gendler K."/>
            <person name="Hauser C."/>
            <person name="Lamb M.R."/>
            <person name="Ledford H."/>
            <person name="Long J.C."/>
            <person name="Minagawa J."/>
            <person name="Page M.D."/>
            <person name="Pan J."/>
            <person name="Pootakham W."/>
            <person name="Roje S."/>
            <person name="Rose A."/>
            <person name="Stahlberg E."/>
            <person name="Terauchi A.M."/>
            <person name="Yang P."/>
            <person name="Ball S."/>
            <person name="Bowler C."/>
            <person name="Dieckmann C.L."/>
            <person name="Gladyshev V.N."/>
            <person name="Green P."/>
            <person name="Jorgensen R."/>
            <person name="Mayfield S."/>
            <person name="Mueller-Roeber B."/>
            <person name="Rajamani S."/>
            <person name="Sayre R.T."/>
            <person name="Brokstein P."/>
            <person name="Dubchak I."/>
            <person name="Goodstein D."/>
            <person name="Hornick L."/>
            <person name="Huang Y.W."/>
            <person name="Jhaveri J."/>
            <person name="Luo Y."/>
            <person name="Martinez D."/>
            <person name="Ngau W.C."/>
            <person name="Otillar B."/>
            <person name="Poliakov A."/>
            <person name="Porter A."/>
            <person name="Szajkowski L."/>
            <person name="Werner G."/>
            <person name="Zhou K."/>
            <person name="Grigoriev I.V."/>
            <person name="Rokhsar D.S."/>
            <person name="Grossman A.R."/>
        </authorList>
    </citation>
    <scope>NUCLEOTIDE SEQUENCE [LARGE SCALE GENOMIC DNA]</scope>
    <source>
        <strain evidence="3">CC-503</strain>
    </source>
</reference>
<feature type="compositionally biased region" description="Low complexity" evidence="1">
    <location>
        <begin position="266"/>
        <end position="281"/>
    </location>
</feature>
<dbReference type="RefSeq" id="XP_001691283.2">
    <property type="nucleotide sequence ID" value="XM_001691231.2"/>
</dbReference>
<feature type="region of interest" description="Disordered" evidence="1">
    <location>
        <begin position="252"/>
        <end position="285"/>
    </location>
</feature>
<dbReference type="OrthoDB" id="542932at2759"/>
<evidence type="ECO:0000313" key="2">
    <source>
        <dbReference type="EMBL" id="PNW82937.1"/>
    </source>
</evidence>
<evidence type="ECO:0000313" key="3">
    <source>
        <dbReference type="Proteomes" id="UP000006906"/>
    </source>
</evidence>
<name>A0A2K3DR07_CHLRE</name>
<keyword evidence="3" id="KW-1185">Reference proteome</keyword>
<organism evidence="2 3">
    <name type="scientific">Chlamydomonas reinhardtii</name>
    <name type="common">Chlamydomonas smithii</name>
    <dbReference type="NCBI Taxonomy" id="3055"/>
    <lineage>
        <taxon>Eukaryota</taxon>
        <taxon>Viridiplantae</taxon>
        <taxon>Chlorophyta</taxon>
        <taxon>core chlorophytes</taxon>
        <taxon>Chlorophyceae</taxon>
        <taxon>CS clade</taxon>
        <taxon>Chlamydomonadales</taxon>
        <taxon>Chlamydomonadaceae</taxon>
        <taxon>Chlamydomonas</taxon>
    </lineage>
</organism>
<accession>A0A2K3DR07</accession>
<dbReference type="KEGG" id="cre:CHLRE_06g300300v5"/>
<dbReference type="Proteomes" id="UP000006906">
    <property type="component" value="Chromosome 6"/>
</dbReference>
<dbReference type="EMBL" id="CM008967">
    <property type="protein sequence ID" value="PNW82937.1"/>
    <property type="molecule type" value="Genomic_DNA"/>
</dbReference>
<dbReference type="SUPFAM" id="SSF50494">
    <property type="entry name" value="Trypsin-like serine proteases"/>
    <property type="match status" value="1"/>
</dbReference>
<dbReference type="PaxDb" id="3055-EDP05016"/>
<dbReference type="ExpressionAtlas" id="A0A2K3DR07">
    <property type="expression patterns" value="baseline"/>
</dbReference>
<dbReference type="InterPro" id="IPR009003">
    <property type="entry name" value="Peptidase_S1_PA"/>
</dbReference>
<dbReference type="AlphaFoldDB" id="A0A2K3DR07"/>
<evidence type="ECO:0000256" key="1">
    <source>
        <dbReference type="SAM" id="MobiDB-lite"/>
    </source>
</evidence>
<dbReference type="GeneID" id="5716982"/>
<sequence length="370" mass="36815">MDDLKDASHTGLQQAGLRPARADQIIHAQASAAGLGVGSAAGVGDAATLRGLPAVFGSVSRVMHAGASIGTAVRVATFGDGTGNIVLTARHCIEEGGACLHDLSAFRSALRFVAARADLDVAVFRGRRGPGLWLRQWTLLPGEWLGVASFPLAVNQELAADDASLPPGGAGGAAAGSAGPVMTTAAEVPTVDTCVLSKISATGLRGIASANTGMPNSSGGAVLSGSSVSGGDTLLLAGIYTGIVYHLDDATSHPSTDSGSGGGNSTGTSASGRSSGSSSTSPALIERDPDALWTPGADALAADAVAAAAGDVAKSAELSRRSVGHKNSVGVFTTAPALWQLLQAARVAPLDPEQVAADQAARRTTKRGRR</sequence>
<feature type="region of interest" description="Disordered" evidence="1">
    <location>
        <begin position="350"/>
        <end position="370"/>
    </location>
</feature>
<evidence type="ECO:0008006" key="4">
    <source>
        <dbReference type="Google" id="ProtNLM"/>
    </source>
</evidence>
<gene>
    <name evidence="2" type="ORF">CHLRE_06g300300v5</name>
</gene>